<dbReference type="CDD" id="cd18820">
    <property type="entry name" value="GH43_LbAraf43-like"/>
    <property type="match status" value="1"/>
</dbReference>
<keyword evidence="6" id="KW-1185">Reference proteome</keyword>
<sequence>MSDIYSGALLVISAAGSSGVLEGSPLGPPELQPIQPQVFELGYPQELESTPGDETDRKVKVVIERMEHERCRILPGHWARETFDQDPRDTLNAIEERAWTFQERFLARRTLFIGKGELSWICAGDVLCECRKSGPQIKNEYGDRVFTRRYTLRQVSVNKLFENLELDKTYSYVWTDIVTAYSSRLLTQFGDRVAALEGISMAFQRKWPDIYRSGDYAFGCWRPFMGDLLGWQASGEPVSAQVDRGFFPSWAWPSCGRPVRFPSWVWYGVNPKSWVQVLDLDIERIDDGKGFGHGKGSVTLRAPLIPARREVFKIDDDVEEVEVRLAALDEHLPFLMGYPTFDDINGSLCEGHTEIYMVLLASYPFKPLEISRPLSCALLCVVPVPGKDSEFRRVASFGFTMLASLKRPSQRSLREKSIVAMPSTSTYYHYTCLGAVTYKRLKRLKPAVEIIMLFQKLTSILGLLSLSGSGSAFTNPIRAPGGADPQITYTGGWYYLISTEWTDLKLARARSIEGLKSAEARVIYSDSNPSRCCNVWAPELHYLDGRWYIYYTAGEDGANNLGGQRSHVVVGGATPWDSWSYGAQLTDDWGIDGTIVRFNKFGNYFFYSCMTGVSHQSTCVRRLGDDNISLTGPLSIISQPDQPWEQSEVPVQEGQNALYFGGKTYVTYSANFCWTADYCVAYLKWDGSSDPMNPAAWTKSNGCVLSSANGNFGTGHNSFFTSPDGTEIWNTFHATSNAGGACDDSRYAMVQPVTANADGTPNFGRVEGFDKVWNEPSS</sequence>
<name>A0AAE8N5L2_9PEZI</name>
<organism evidence="5 6">
    <name type="scientific">Cephalotrichum gorgonifer</name>
    <dbReference type="NCBI Taxonomy" id="2041049"/>
    <lineage>
        <taxon>Eukaryota</taxon>
        <taxon>Fungi</taxon>
        <taxon>Dikarya</taxon>
        <taxon>Ascomycota</taxon>
        <taxon>Pezizomycotina</taxon>
        <taxon>Sordariomycetes</taxon>
        <taxon>Hypocreomycetidae</taxon>
        <taxon>Microascales</taxon>
        <taxon>Microascaceae</taxon>
        <taxon>Cephalotrichum</taxon>
    </lineage>
</organism>
<keyword evidence="2" id="KW-0732">Signal</keyword>
<evidence type="ECO:0000313" key="6">
    <source>
        <dbReference type="Proteomes" id="UP001187682"/>
    </source>
</evidence>
<protein>
    <submittedName>
        <fullName evidence="5">Related to alpha-L-arabinofuranosidase II</fullName>
    </submittedName>
</protein>
<evidence type="ECO:0000256" key="3">
    <source>
        <dbReference type="ARBA" id="ARBA00022801"/>
    </source>
</evidence>
<comment type="caution">
    <text evidence="5">The sequence shown here is derived from an EMBL/GenBank/DDBJ whole genome shotgun (WGS) entry which is preliminary data.</text>
</comment>
<accession>A0AAE8N5L2</accession>
<dbReference type="Gene3D" id="2.115.10.20">
    <property type="entry name" value="Glycosyl hydrolase domain, family 43"/>
    <property type="match status" value="1"/>
</dbReference>
<dbReference type="AlphaFoldDB" id="A0AAE8N5L2"/>
<evidence type="ECO:0000313" key="5">
    <source>
        <dbReference type="EMBL" id="SPO05929.1"/>
    </source>
</evidence>
<dbReference type="InterPro" id="IPR023296">
    <property type="entry name" value="Glyco_hydro_beta-prop_sf"/>
</dbReference>
<keyword evidence="3" id="KW-0378">Hydrolase</keyword>
<comment type="similarity">
    <text evidence="1">Belongs to the glycosyl hydrolase 43 family.</text>
</comment>
<dbReference type="Proteomes" id="UP001187682">
    <property type="component" value="Unassembled WGS sequence"/>
</dbReference>
<evidence type="ECO:0000256" key="1">
    <source>
        <dbReference type="ARBA" id="ARBA00009865"/>
    </source>
</evidence>
<proteinExistence type="inferred from homology"/>
<evidence type="ECO:0000256" key="4">
    <source>
        <dbReference type="ARBA" id="ARBA00023295"/>
    </source>
</evidence>
<dbReference type="GO" id="GO:0005975">
    <property type="term" value="P:carbohydrate metabolic process"/>
    <property type="evidence" value="ECO:0007669"/>
    <property type="project" value="InterPro"/>
</dbReference>
<dbReference type="PANTHER" id="PTHR43817:SF1">
    <property type="entry name" value="HYDROLASE, FAMILY 43, PUTATIVE (AFU_ORTHOLOGUE AFUA_3G01660)-RELATED"/>
    <property type="match status" value="1"/>
</dbReference>
<reference evidence="5" key="1">
    <citation type="submission" date="2018-03" db="EMBL/GenBank/DDBJ databases">
        <authorList>
            <person name="Guldener U."/>
        </authorList>
    </citation>
    <scope>NUCLEOTIDE SEQUENCE</scope>
</reference>
<dbReference type="PANTHER" id="PTHR43817">
    <property type="entry name" value="GLYCOSYL HYDROLASE"/>
    <property type="match status" value="1"/>
</dbReference>
<dbReference type="SUPFAM" id="SSF75005">
    <property type="entry name" value="Arabinanase/levansucrase/invertase"/>
    <property type="match status" value="1"/>
</dbReference>
<dbReference type="GO" id="GO:0004553">
    <property type="term" value="F:hydrolase activity, hydrolyzing O-glycosyl compounds"/>
    <property type="evidence" value="ECO:0007669"/>
    <property type="project" value="InterPro"/>
</dbReference>
<dbReference type="Pfam" id="PF04616">
    <property type="entry name" value="Glyco_hydro_43"/>
    <property type="match status" value="1"/>
</dbReference>
<dbReference type="InterPro" id="IPR006710">
    <property type="entry name" value="Glyco_hydro_43"/>
</dbReference>
<keyword evidence="4" id="KW-0326">Glycosidase</keyword>
<evidence type="ECO:0000256" key="2">
    <source>
        <dbReference type="ARBA" id="ARBA00022729"/>
    </source>
</evidence>
<gene>
    <name evidence="5" type="ORF">DNG_08618</name>
</gene>
<dbReference type="EMBL" id="ONZQ02000014">
    <property type="protein sequence ID" value="SPO05929.1"/>
    <property type="molecule type" value="Genomic_DNA"/>
</dbReference>